<name>A0ABS5A718_9PSEU</name>
<reference evidence="2 3" key="1">
    <citation type="submission" date="2021-03" db="EMBL/GenBank/DDBJ databases">
        <title>Sequencing the genomes of 1000 actinobacteria strains.</title>
        <authorList>
            <person name="Klenk H.-P."/>
        </authorList>
    </citation>
    <scope>NUCLEOTIDE SEQUENCE [LARGE SCALE GENOMIC DNA]</scope>
    <source>
        <strain evidence="2 3">DSM 44580</strain>
    </source>
</reference>
<keyword evidence="1" id="KW-1133">Transmembrane helix</keyword>
<evidence type="ECO:0000256" key="1">
    <source>
        <dbReference type="SAM" id="Phobius"/>
    </source>
</evidence>
<dbReference type="Pfam" id="PF14325">
    <property type="entry name" value="DUF4383"/>
    <property type="match status" value="1"/>
</dbReference>
<dbReference type="RefSeq" id="WP_158103345.1">
    <property type="nucleotide sequence ID" value="NZ_JAGIOO010000001.1"/>
</dbReference>
<feature type="transmembrane region" description="Helical" evidence="1">
    <location>
        <begin position="65"/>
        <end position="84"/>
    </location>
</feature>
<feature type="transmembrane region" description="Helical" evidence="1">
    <location>
        <begin position="21"/>
        <end position="45"/>
    </location>
</feature>
<feature type="transmembrane region" description="Helical" evidence="1">
    <location>
        <begin position="91"/>
        <end position="108"/>
    </location>
</feature>
<evidence type="ECO:0000313" key="3">
    <source>
        <dbReference type="Proteomes" id="UP001519363"/>
    </source>
</evidence>
<dbReference type="Proteomes" id="UP001519363">
    <property type="component" value="Unassembled WGS sequence"/>
</dbReference>
<accession>A0ABS5A718</accession>
<protein>
    <recommendedName>
        <fullName evidence="4">DUF4383 domain-containing protein</fullName>
    </recommendedName>
</protein>
<gene>
    <name evidence="2" type="ORF">JOF53_000886</name>
</gene>
<dbReference type="EMBL" id="JAGIOO010000001">
    <property type="protein sequence ID" value="MBP2472014.1"/>
    <property type="molecule type" value="Genomic_DNA"/>
</dbReference>
<keyword evidence="3" id="KW-1185">Reference proteome</keyword>
<organism evidence="2 3">
    <name type="scientific">Crossiella equi</name>
    <dbReference type="NCBI Taxonomy" id="130796"/>
    <lineage>
        <taxon>Bacteria</taxon>
        <taxon>Bacillati</taxon>
        <taxon>Actinomycetota</taxon>
        <taxon>Actinomycetes</taxon>
        <taxon>Pseudonocardiales</taxon>
        <taxon>Pseudonocardiaceae</taxon>
        <taxon>Crossiella</taxon>
    </lineage>
</organism>
<sequence>MPGPSRQEVRRGLKNHAPPRFTWPQLATLVLGAAYFLLGLGGFAATDFLGFLRHDPGMGALGLTLNPAQNLLHVVLGLTAGVCAANLRASAGYGLASAVVFAALFLYGAVVTGDPASDVLNLNWPANVLHLVTALVGVLVLAGAVRVAGDDGWTMPRPDRTLRSGANPGND</sequence>
<evidence type="ECO:0008006" key="4">
    <source>
        <dbReference type="Google" id="ProtNLM"/>
    </source>
</evidence>
<proteinExistence type="predicted"/>
<feature type="transmembrane region" description="Helical" evidence="1">
    <location>
        <begin position="128"/>
        <end position="148"/>
    </location>
</feature>
<evidence type="ECO:0000313" key="2">
    <source>
        <dbReference type="EMBL" id="MBP2472014.1"/>
    </source>
</evidence>
<keyword evidence="1" id="KW-0472">Membrane</keyword>
<keyword evidence="1" id="KW-0812">Transmembrane</keyword>
<comment type="caution">
    <text evidence="2">The sequence shown here is derived from an EMBL/GenBank/DDBJ whole genome shotgun (WGS) entry which is preliminary data.</text>
</comment>